<protein>
    <submittedName>
        <fullName evidence="2">DUF1700 domain-containing protein</fullName>
    </submittedName>
</protein>
<organism evidence="2 3">
    <name type="scientific">Treponema vincentii</name>
    <dbReference type="NCBI Taxonomy" id="69710"/>
    <lineage>
        <taxon>Bacteria</taxon>
        <taxon>Pseudomonadati</taxon>
        <taxon>Spirochaetota</taxon>
        <taxon>Spirochaetia</taxon>
        <taxon>Spirochaetales</taxon>
        <taxon>Treponemataceae</taxon>
        <taxon>Treponema</taxon>
    </lineage>
</organism>
<accession>A0A6P1Y2U7</accession>
<keyword evidence="1" id="KW-0472">Membrane</keyword>
<feature type="transmembrane region" description="Helical" evidence="1">
    <location>
        <begin position="140"/>
        <end position="169"/>
    </location>
</feature>
<dbReference type="Proteomes" id="UP000464374">
    <property type="component" value="Chromosome"/>
</dbReference>
<name>A0A6P1Y2U7_9SPIR</name>
<evidence type="ECO:0000313" key="3">
    <source>
        <dbReference type="Proteomes" id="UP000464374"/>
    </source>
</evidence>
<sequence length="179" mass="19378">MTRREFMTELAARLHRLPKEDLQAALQYYEEYFDEAGSQNEQEVIRELRSPAHVASKILSDYAVKEAKKARASTKSGWRAFWFTILAICAAPVAVPLIIAAVVTIVALGFAGFAVVFALIIAAGAIFIKGIGSLFFGSATALLLFGSALILVGFALLIFYGISALIVAIGKHIKNKSNK</sequence>
<keyword evidence="1" id="KW-0812">Transmembrane</keyword>
<dbReference type="Pfam" id="PF22564">
    <property type="entry name" value="HAAS"/>
    <property type="match status" value="1"/>
</dbReference>
<evidence type="ECO:0000256" key="1">
    <source>
        <dbReference type="SAM" id="Phobius"/>
    </source>
</evidence>
<feature type="transmembrane region" description="Helical" evidence="1">
    <location>
        <begin position="80"/>
        <end position="99"/>
    </location>
</feature>
<dbReference type="KEGG" id="trz:GWP43_13035"/>
<dbReference type="EMBL" id="CP048020">
    <property type="protein sequence ID" value="QHX44226.1"/>
    <property type="molecule type" value="Genomic_DNA"/>
</dbReference>
<reference evidence="2 3" key="1">
    <citation type="submission" date="2020-01" db="EMBL/GenBank/DDBJ databases">
        <title>Complete genome sequence of a human oral phylogroup 1 Treponema sp. strain ATCC 700766, originally isolated from periodontitis dental plaque.</title>
        <authorList>
            <person name="Chan Y."/>
            <person name="Huo Y.-B."/>
            <person name="Yu X.-L."/>
            <person name="Zeng H."/>
            <person name="Leung W.-K."/>
            <person name="Watt R.M."/>
        </authorList>
    </citation>
    <scope>NUCLEOTIDE SEQUENCE [LARGE SCALE GENOMIC DNA]</scope>
    <source>
        <strain evidence="2 3">OMZ 804</strain>
    </source>
</reference>
<dbReference type="AlphaFoldDB" id="A0A6P1Y2U7"/>
<proteinExistence type="predicted"/>
<dbReference type="RefSeq" id="WP_162664503.1">
    <property type="nucleotide sequence ID" value="NZ_CP048020.1"/>
</dbReference>
<evidence type="ECO:0000313" key="2">
    <source>
        <dbReference type="EMBL" id="QHX44226.1"/>
    </source>
</evidence>
<gene>
    <name evidence="2" type="ORF">GWP43_13035</name>
</gene>
<feature type="transmembrane region" description="Helical" evidence="1">
    <location>
        <begin position="105"/>
        <end position="128"/>
    </location>
</feature>
<keyword evidence="1" id="KW-1133">Transmembrane helix</keyword>